<dbReference type="GO" id="GO:0044718">
    <property type="term" value="P:siderophore transmembrane transport"/>
    <property type="evidence" value="ECO:0007669"/>
    <property type="project" value="TreeGrafter"/>
</dbReference>
<evidence type="ECO:0000256" key="7">
    <source>
        <dbReference type="ARBA" id="ARBA00023170"/>
    </source>
</evidence>
<feature type="chain" id="PRO_5031422108" description="TonB-dependent receptor plug domain-containing protein" evidence="9">
    <location>
        <begin position="25"/>
        <end position="999"/>
    </location>
</feature>
<evidence type="ECO:0000313" key="13">
    <source>
        <dbReference type="Proteomes" id="UP000541535"/>
    </source>
</evidence>
<dbReference type="Gene3D" id="2.170.130.10">
    <property type="entry name" value="TonB-dependent receptor, plug domain"/>
    <property type="match status" value="1"/>
</dbReference>
<dbReference type="InterPro" id="IPR037066">
    <property type="entry name" value="Plug_dom_sf"/>
</dbReference>
<dbReference type="Proteomes" id="UP000541535">
    <property type="component" value="Unassembled WGS sequence"/>
</dbReference>
<keyword evidence="7" id="KW-0675">Receptor</keyword>
<comment type="similarity">
    <text evidence="2">Belongs to the TonB-dependent receptor family.</text>
</comment>
<evidence type="ECO:0000256" key="9">
    <source>
        <dbReference type="SAM" id="SignalP"/>
    </source>
</evidence>
<dbReference type="Gene3D" id="2.40.170.20">
    <property type="entry name" value="TonB-dependent receptor, beta-barrel domain"/>
    <property type="match status" value="1"/>
</dbReference>
<dbReference type="Pfam" id="PF13620">
    <property type="entry name" value="CarboxypepD_reg"/>
    <property type="match status" value="1"/>
</dbReference>
<dbReference type="InterPro" id="IPR036942">
    <property type="entry name" value="Beta-barrel_TonB_sf"/>
</dbReference>
<evidence type="ECO:0000259" key="10">
    <source>
        <dbReference type="Pfam" id="PF07715"/>
    </source>
</evidence>
<proteinExistence type="inferred from homology"/>
<dbReference type="Pfam" id="PF25183">
    <property type="entry name" value="OMP_b-brl_4"/>
    <property type="match status" value="1"/>
</dbReference>
<evidence type="ECO:0000313" key="12">
    <source>
        <dbReference type="EMBL" id="MBB3117140.1"/>
    </source>
</evidence>
<dbReference type="GO" id="GO:0009279">
    <property type="term" value="C:cell outer membrane"/>
    <property type="evidence" value="ECO:0007669"/>
    <property type="project" value="UniProtKB-SubCell"/>
</dbReference>
<name>A0A7W5FRX6_9BURK</name>
<dbReference type="Gene3D" id="2.60.40.1120">
    <property type="entry name" value="Carboxypeptidase-like, regulatory domain"/>
    <property type="match status" value="1"/>
</dbReference>
<keyword evidence="8" id="KW-0998">Cell outer membrane</keyword>
<keyword evidence="9" id="KW-0732">Signal</keyword>
<dbReference type="InterPro" id="IPR057601">
    <property type="entry name" value="Oar-like_b-barrel"/>
</dbReference>
<comment type="subcellular location">
    <subcellularLocation>
        <location evidence="1">Cell outer membrane</location>
        <topology evidence="1">Multi-pass membrane protein</topology>
    </subcellularLocation>
</comment>
<evidence type="ECO:0008006" key="14">
    <source>
        <dbReference type="Google" id="ProtNLM"/>
    </source>
</evidence>
<feature type="domain" description="TonB-dependent receptor plug" evidence="10">
    <location>
        <begin position="128"/>
        <end position="220"/>
    </location>
</feature>
<evidence type="ECO:0000256" key="1">
    <source>
        <dbReference type="ARBA" id="ARBA00004571"/>
    </source>
</evidence>
<evidence type="ECO:0000256" key="4">
    <source>
        <dbReference type="ARBA" id="ARBA00022452"/>
    </source>
</evidence>
<reference evidence="12 13" key="1">
    <citation type="submission" date="2020-08" db="EMBL/GenBank/DDBJ databases">
        <title>Genomic Encyclopedia of Type Strains, Phase III (KMG-III): the genomes of soil and plant-associated and newly described type strains.</title>
        <authorList>
            <person name="Whitman W."/>
        </authorList>
    </citation>
    <scope>NUCLEOTIDE SEQUENCE [LARGE SCALE GENOMIC DNA]</scope>
    <source>
        <strain evidence="12 13">CECT 8897</strain>
    </source>
</reference>
<dbReference type="Pfam" id="PF07715">
    <property type="entry name" value="Plug"/>
    <property type="match status" value="1"/>
</dbReference>
<evidence type="ECO:0000256" key="3">
    <source>
        <dbReference type="ARBA" id="ARBA00022448"/>
    </source>
</evidence>
<keyword evidence="4" id="KW-1134">Transmembrane beta strand</keyword>
<feature type="signal peptide" evidence="9">
    <location>
        <begin position="1"/>
        <end position="24"/>
    </location>
</feature>
<dbReference type="GO" id="GO:0015344">
    <property type="term" value="F:siderophore uptake transmembrane transporter activity"/>
    <property type="evidence" value="ECO:0007669"/>
    <property type="project" value="TreeGrafter"/>
</dbReference>
<dbReference type="InterPro" id="IPR012910">
    <property type="entry name" value="Plug_dom"/>
</dbReference>
<dbReference type="InterPro" id="IPR013784">
    <property type="entry name" value="Carb-bd-like_fold"/>
</dbReference>
<dbReference type="SUPFAM" id="SSF49452">
    <property type="entry name" value="Starch-binding domain-like"/>
    <property type="match status" value="1"/>
</dbReference>
<sequence length="999" mass="108821">MARAVAIAFGSSIVSAAMVAPAFAQSNATGTIFGQVSEAAGATVLLENLATGVRRSVTPDARGRYQATSMPPGRYKVQLQRNGAVERSLEVEALIGQGIEASFEAVQTVTVSSTRKTIDVSNTNNGAIFNAKQLDNLPIAQNVGAIIQLAPGTNRGDSRIPGPSFGGAGASENAFYINGFPVTNILTQVGSSELPFGAIANAQILTGGYSAEFGRSTGGVVNITTKTGTNRWEAGASVQYAPNSLRASQKNTYYPNTGSNPKTDGQLYQWNRDNKTTSRTVGAYLGGPLIRDQLFFFVAAEQQRSESESVGATTATLNSSGGYTENVSKTPRYLAKLDYHLNDNHHFEYTRIFDKTEANSRYYGWSNATKQRDNVYKNGMSWVNCCGPANAGATDNIFKYTGYLTDKLTLTTLYGKSKTTHVQTPDGYNPDILQVNAPVEAQIPGFSYTTPQTVSGNLPAPGSGDWQRTLRVDVEYKLGNHSLRVGIDRNKVRSVTGESTAGGGYWTYNRYADPSTLPYGAQISPAQAGGYGKQGYFATKHMFYDTARPSTDQSAQYIEDRYQATDNLLLSIGLRNEQFTNYNTAGKPFISQRHQLAPRLGVSWDVKGDSSFRVFANAGRYHLQMPTNVARNAAGNTLATDTYYVYSGIDPATGAPTGLVPLGPTVSVSNAWGQPKDARQVAAQNIKANYQDELALGFEKAWSDSLNIGAMATYRKLRSTNDDYCDPRPIHAWAVRNKVDDSHFGFQCAIINPGADNTLLLDIKGDGNLVRVPLTAAEIGLPKVRRTYVALNLFAEHPLRNGWYGKVLYTWSQNKGNSEGQVDTTTGSYQVAVTPNWDHPELMRYSTGLLPNNHTHVVKAFGYYQVTPEWNLGGNLNLTSGRPINCMGNLPKSENADGQNPAGGYGSNFFYCDGKPAPRGSRGNLPWDVQLGLNVAYQPLFLKGLRMKVDVFNVLNRQTALSVSETYNTGDRIDPSYKRILNRSSPRATRFTLEYNHKF</sequence>
<dbReference type="InterPro" id="IPR039426">
    <property type="entry name" value="TonB-dep_rcpt-like"/>
</dbReference>
<accession>A0A7W5FRX6</accession>
<dbReference type="GO" id="GO:0030246">
    <property type="term" value="F:carbohydrate binding"/>
    <property type="evidence" value="ECO:0007669"/>
    <property type="project" value="InterPro"/>
</dbReference>
<dbReference type="PANTHER" id="PTHR30069:SF46">
    <property type="entry name" value="OAR PROTEIN"/>
    <property type="match status" value="1"/>
</dbReference>
<dbReference type="EMBL" id="JACHXD010000001">
    <property type="protein sequence ID" value="MBB3117140.1"/>
    <property type="molecule type" value="Genomic_DNA"/>
</dbReference>
<dbReference type="AlphaFoldDB" id="A0A7W5FRX6"/>
<keyword evidence="13" id="KW-1185">Reference proteome</keyword>
<keyword evidence="3" id="KW-0813">Transport</keyword>
<evidence type="ECO:0000256" key="8">
    <source>
        <dbReference type="ARBA" id="ARBA00023237"/>
    </source>
</evidence>
<gene>
    <name evidence="12" type="ORF">FHS03_000159</name>
</gene>
<organism evidence="12 13">
    <name type="scientific">Pseudoduganella violacea</name>
    <dbReference type="NCBI Taxonomy" id="1715466"/>
    <lineage>
        <taxon>Bacteria</taxon>
        <taxon>Pseudomonadati</taxon>
        <taxon>Pseudomonadota</taxon>
        <taxon>Betaproteobacteria</taxon>
        <taxon>Burkholderiales</taxon>
        <taxon>Oxalobacteraceae</taxon>
        <taxon>Telluria group</taxon>
        <taxon>Pseudoduganella</taxon>
    </lineage>
</organism>
<dbReference type="RefSeq" id="WP_229426005.1">
    <property type="nucleotide sequence ID" value="NZ_JACHXD010000001.1"/>
</dbReference>
<evidence type="ECO:0000256" key="2">
    <source>
        <dbReference type="ARBA" id="ARBA00009810"/>
    </source>
</evidence>
<comment type="caution">
    <text evidence="12">The sequence shown here is derived from an EMBL/GenBank/DDBJ whole genome shotgun (WGS) entry which is preliminary data.</text>
</comment>
<dbReference type="SUPFAM" id="SSF56935">
    <property type="entry name" value="Porins"/>
    <property type="match status" value="1"/>
</dbReference>
<evidence type="ECO:0000256" key="6">
    <source>
        <dbReference type="ARBA" id="ARBA00023136"/>
    </source>
</evidence>
<protein>
    <recommendedName>
        <fullName evidence="14">TonB-dependent receptor plug domain-containing protein</fullName>
    </recommendedName>
</protein>
<keyword evidence="5" id="KW-0812">Transmembrane</keyword>
<keyword evidence="6" id="KW-0472">Membrane</keyword>
<evidence type="ECO:0000256" key="5">
    <source>
        <dbReference type="ARBA" id="ARBA00022692"/>
    </source>
</evidence>
<feature type="domain" description="TonB-dependent transporter Oar-like beta-barrel" evidence="11">
    <location>
        <begin position="323"/>
        <end position="583"/>
    </location>
</feature>
<dbReference type="PANTHER" id="PTHR30069">
    <property type="entry name" value="TONB-DEPENDENT OUTER MEMBRANE RECEPTOR"/>
    <property type="match status" value="1"/>
</dbReference>
<evidence type="ECO:0000259" key="11">
    <source>
        <dbReference type="Pfam" id="PF25183"/>
    </source>
</evidence>